<feature type="compositionally biased region" description="Basic and acidic residues" evidence="1">
    <location>
        <begin position="7"/>
        <end position="17"/>
    </location>
</feature>
<reference evidence="2 3" key="1">
    <citation type="journal article" date="2016" name="Mol. Biol. Evol.">
        <title>Genome-Wide Survey of Gut Fungi (Harpellales) Reveals the First Horizontally Transferred Ubiquitin Gene from a Mosquito Host.</title>
        <authorList>
            <person name="Wang Y."/>
            <person name="White M.M."/>
            <person name="Kvist S."/>
            <person name="Moncalvo J.M."/>
        </authorList>
    </citation>
    <scope>NUCLEOTIDE SEQUENCE [LARGE SCALE GENOMIC DNA]</scope>
    <source>
        <strain evidence="2 3">ALG-7-W6</strain>
    </source>
</reference>
<dbReference type="AlphaFoldDB" id="A0A1R0H5F8"/>
<proteinExistence type="predicted"/>
<sequence>MLASCDKSSKIPFRDVPDSSSCATNRLKNSDIGADTITPKLFSSPSTAFPQIKCRQIHSSVILFVFLGAFKSLDAEIAAENIGPKQNSLIASQLIHNSDETSQSSSRNGTLLLIGWPTRLFPRNTVSTNSLFIDTVSQKILLLLNTFIDSET</sequence>
<comment type="caution">
    <text evidence="2">The sequence shown here is derived from an EMBL/GenBank/DDBJ whole genome shotgun (WGS) entry which is preliminary data.</text>
</comment>
<dbReference type="EMBL" id="LSSL01000502">
    <property type="protein sequence ID" value="OLY84420.1"/>
    <property type="molecule type" value="Genomic_DNA"/>
</dbReference>
<evidence type="ECO:0000313" key="3">
    <source>
        <dbReference type="Proteomes" id="UP000187455"/>
    </source>
</evidence>
<evidence type="ECO:0000256" key="1">
    <source>
        <dbReference type="SAM" id="MobiDB-lite"/>
    </source>
</evidence>
<evidence type="ECO:0000313" key="2">
    <source>
        <dbReference type="EMBL" id="OLY84420.1"/>
    </source>
</evidence>
<organism evidence="2 3">
    <name type="scientific">Smittium mucronatum</name>
    <dbReference type="NCBI Taxonomy" id="133383"/>
    <lineage>
        <taxon>Eukaryota</taxon>
        <taxon>Fungi</taxon>
        <taxon>Fungi incertae sedis</taxon>
        <taxon>Zoopagomycota</taxon>
        <taxon>Kickxellomycotina</taxon>
        <taxon>Harpellomycetes</taxon>
        <taxon>Harpellales</taxon>
        <taxon>Legeriomycetaceae</taxon>
        <taxon>Smittium</taxon>
    </lineage>
</organism>
<feature type="region of interest" description="Disordered" evidence="1">
    <location>
        <begin position="1"/>
        <end position="22"/>
    </location>
</feature>
<protein>
    <submittedName>
        <fullName evidence="2">Uncharacterized protein</fullName>
    </submittedName>
</protein>
<keyword evidence="3" id="KW-1185">Reference proteome</keyword>
<accession>A0A1R0H5F8</accession>
<gene>
    <name evidence="2" type="ORF">AYI68_g1413</name>
</gene>
<name>A0A1R0H5F8_9FUNG</name>
<dbReference type="Proteomes" id="UP000187455">
    <property type="component" value="Unassembled WGS sequence"/>
</dbReference>